<dbReference type="RefSeq" id="XP_009029189.1">
    <property type="nucleotide sequence ID" value="XM_009030941.1"/>
</dbReference>
<evidence type="ECO:0000256" key="1">
    <source>
        <dbReference type="SAM" id="MobiDB-lite"/>
    </source>
</evidence>
<dbReference type="OrthoDB" id="6617942at2759"/>
<dbReference type="PANTHER" id="PTHR46409:SF1">
    <property type="entry name" value="HTH PSQ-TYPE DOMAIN-CONTAINING PROTEIN"/>
    <property type="match status" value="1"/>
</dbReference>
<dbReference type="CTD" id="20200815"/>
<organism evidence="3 4">
    <name type="scientific">Helobdella robusta</name>
    <name type="common">Californian leech</name>
    <dbReference type="NCBI Taxonomy" id="6412"/>
    <lineage>
        <taxon>Eukaryota</taxon>
        <taxon>Metazoa</taxon>
        <taxon>Spiralia</taxon>
        <taxon>Lophotrochozoa</taxon>
        <taxon>Annelida</taxon>
        <taxon>Clitellata</taxon>
        <taxon>Hirudinea</taxon>
        <taxon>Rhynchobdellida</taxon>
        <taxon>Glossiphoniidae</taxon>
        <taxon>Helobdella</taxon>
    </lineage>
</organism>
<accession>T1EW65</accession>
<dbReference type="PANTHER" id="PTHR46409">
    <property type="entry name" value="HTH PSQ-TYPE DOMAIN-CONTAINING PROTEIN"/>
    <property type="match status" value="1"/>
</dbReference>
<dbReference type="EnsemblMetazoa" id="HelroT165041">
    <property type="protein sequence ID" value="HelroP165041"/>
    <property type="gene ID" value="HelroG165041"/>
</dbReference>
<evidence type="ECO:0000313" key="3">
    <source>
        <dbReference type="EnsemblMetazoa" id="HelroP165041"/>
    </source>
</evidence>
<keyword evidence="4" id="KW-1185">Reference proteome</keyword>
<feature type="compositionally biased region" description="Low complexity" evidence="1">
    <location>
        <begin position="263"/>
        <end position="293"/>
    </location>
</feature>
<dbReference type="InParanoid" id="T1EW65"/>
<gene>
    <name evidence="3" type="primary">20200815</name>
    <name evidence="2" type="ORF">HELRODRAFT_165041</name>
</gene>
<dbReference type="GeneID" id="20200815"/>
<name>T1EW65_HELRO</name>
<dbReference type="Proteomes" id="UP000015101">
    <property type="component" value="Unassembled WGS sequence"/>
</dbReference>
<dbReference type="AlphaFoldDB" id="T1EW65"/>
<sequence length="643" mass="73529">MKLRDEFLARKRSDETFPAFASRLHRHLRFYFQSRRIETLDQGLSLLVVDRMKKLYPEICWNLCWLRKERIGYRKGLKWPKKEDKGGPISKVECYNYGSTGYLAKFCTQKAKDKKLTRKIMKCQADKYFQRPFKVKIQARPVCKALVDSGTKVDGARMMLTPNHNEGKNIASAVRLWCALIPNGNYQLIITPKVVNLLNMAEEYVVPSMKPGITEDNTSVKIADDRALTFYNIDDPKLKCLERCGRPGKRNVGDATDDEEDGNVSNNNKDNTKNNKQQINKNSNDYNEVTTTTTTNNNNVCDVDEEEYEVINDHIFLLSEPDSEYIGHLSIDSGKANTIEKSIVDFFEMKFEFRFSLVAIGCDGTAVNTGHKNGVIVLLEKHMKRPLQCLDGTTTGRNGFSGSIGKRFANCLDFKMCSAISAGTVSPNLAIKDPGKLTHFRWLTCTNRIFRLYIGTANPTENLKELVKFIMKIYAPTWFNIKTKSSCKYGLIHVFNMVKRCLYLCDDLKNIVFKTVQKNAFFAHPENILLAMLQDDAENIRELSLRRILKARKESKGKKVREFKLPKLKIDASRCYDLIDWAIEKITEPPPTMKYSNIEISNDISSKCLLEIEKYPCHTQSVERCVKLVTLSVCGPESRDGFI</sequence>
<dbReference type="HOGENOM" id="CLU_425967_0_0_1"/>
<protein>
    <submittedName>
        <fullName evidence="2 3">Uncharacterized protein</fullName>
    </submittedName>
</protein>
<dbReference type="KEGG" id="hro:HELRODRAFT_165041"/>
<reference evidence="3" key="3">
    <citation type="submission" date="2015-06" db="UniProtKB">
        <authorList>
            <consortium name="EnsemblMetazoa"/>
        </authorList>
    </citation>
    <scope>IDENTIFICATION</scope>
</reference>
<evidence type="ECO:0000313" key="4">
    <source>
        <dbReference type="Proteomes" id="UP000015101"/>
    </source>
</evidence>
<proteinExistence type="predicted"/>
<reference evidence="2 4" key="2">
    <citation type="journal article" date="2013" name="Nature">
        <title>Insights into bilaterian evolution from three spiralian genomes.</title>
        <authorList>
            <person name="Simakov O."/>
            <person name="Marletaz F."/>
            <person name="Cho S.J."/>
            <person name="Edsinger-Gonzales E."/>
            <person name="Havlak P."/>
            <person name="Hellsten U."/>
            <person name="Kuo D.H."/>
            <person name="Larsson T."/>
            <person name="Lv J."/>
            <person name="Arendt D."/>
            <person name="Savage R."/>
            <person name="Osoegawa K."/>
            <person name="de Jong P."/>
            <person name="Grimwood J."/>
            <person name="Chapman J.A."/>
            <person name="Shapiro H."/>
            <person name="Aerts A."/>
            <person name="Otillar R.P."/>
            <person name="Terry A.Y."/>
            <person name="Boore J.L."/>
            <person name="Grigoriev I.V."/>
            <person name="Lindberg D.R."/>
            <person name="Seaver E.C."/>
            <person name="Weisblat D.A."/>
            <person name="Putnam N.H."/>
            <person name="Rokhsar D.S."/>
        </authorList>
    </citation>
    <scope>NUCLEOTIDE SEQUENCE</scope>
</reference>
<reference evidence="4" key="1">
    <citation type="submission" date="2012-12" db="EMBL/GenBank/DDBJ databases">
        <authorList>
            <person name="Hellsten U."/>
            <person name="Grimwood J."/>
            <person name="Chapman J.A."/>
            <person name="Shapiro H."/>
            <person name="Aerts A."/>
            <person name="Otillar R.P."/>
            <person name="Terry A.Y."/>
            <person name="Boore J.L."/>
            <person name="Simakov O."/>
            <person name="Marletaz F."/>
            <person name="Cho S.-J."/>
            <person name="Edsinger-Gonzales E."/>
            <person name="Havlak P."/>
            <person name="Kuo D.-H."/>
            <person name="Larsson T."/>
            <person name="Lv J."/>
            <person name="Arendt D."/>
            <person name="Savage R."/>
            <person name="Osoegawa K."/>
            <person name="de Jong P."/>
            <person name="Lindberg D.R."/>
            <person name="Seaver E.C."/>
            <person name="Weisblat D.A."/>
            <person name="Putnam N.H."/>
            <person name="Grigoriev I.V."/>
            <person name="Rokhsar D.S."/>
        </authorList>
    </citation>
    <scope>NUCLEOTIDE SEQUENCE</scope>
</reference>
<feature type="region of interest" description="Disordered" evidence="1">
    <location>
        <begin position="249"/>
        <end position="293"/>
    </location>
</feature>
<evidence type="ECO:0000313" key="2">
    <source>
        <dbReference type="EMBL" id="ESN92905.1"/>
    </source>
</evidence>
<dbReference type="EMBL" id="KB097639">
    <property type="protein sequence ID" value="ESN92905.1"/>
    <property type="molecule type" value="Genomic_DNA"/>
</dbReference>
<dbReference type="EMBL" id="AMQM01001922">
    <property type="status" value="NOT_ANNOTATED_CDS"/>
    <property type="molecule type" value="Genomic_DNA"/>
</dbReference>